<dbReference type="EMBL" id="BHXC01000007">
    <property type="protein sequence ID" value="GCB94300.1"/>
    <property type="molecule type" value="Genomic_DNA"/>
</dbReference>
<evidence type="ECO:0000256" key="1">
    <source>
        <dbReference type="ARBA" id="ARBA00009213"/>
    </source>
</evidence>
<name>A0A401R9N1_STRNR</name>
<dbReference type="InterPro" id="IPR022902">
    <property type="entry name" value="NAcTrfase_Eis"/>
</dbReference>
<dbReference type="Pfam" id="PF13530">
    <property type="entry name" value="SCP2_2"/>
    <property type="match status" value="1"/>
</dbReference>
<gene>
    <name evidence="6" type="ORF">SALB_07099</name>
</gene>
<proteinExistence type="inferred from homology"/>
<feature type="binding site" evidence="4">
    <location>
        <begin position="122"/>
        <end position="123"/>
    </location>
    <ligand>
        <name>acetyl-CoA</name>
        <dbReference type="ChEBI" id="CHEBI:57288"/>
    </ligand>
</feature>
<feature type="active site" description="Proton acceptor; via carboxylate" evidence="4">
    <location>
        <position position="417"/>
    </location>
</feature>
<dbReference type="InterPro" id="IPR036527">
    <property type="entry name" value="SCP2_sterol-bd_dom_sf"/>
</dbReference>
<keyword evidence="3 4" id="KW-0012">Acyltransferase</keyword>
<evidence type="ECO:0000256" key="2">
    <source>
        <dbReference type="ARBA" id="ARBA00022679"/>
    </source>
</evidence>
<feature type="binding site" evidence="4">
    <location>
        <begin position="86"/>
        <end position="88"/>
    </location>
    <ligand>
        <name>acetyl-CoA</name>
        <dbReference type="ChEBI" id="CHEBI:57288"/>
    </ligand>
</feature>
<organism evidence="6 7">
    <name type="scientific">Streptomyces noursei</name>
    <name type="common">Streptomyces albulus</name>
    <dbReference type="NCBI Taxonomy" id="1971"/>
    <lineage>
        <taxon>Bacteria</taxon>
        <taxon>Bacillati</taxon>
        <taxon>Actinomycetota</taxon>
        <taxon>Actinomycetes</taxon>
        <taxon>Kitasatosporales</taxon>
        <taxon>Streptomycetaceae</taxon>
        <taxon>Streptomyces</taxon>
    </lineage>
</organism>
<dbReference type="SUPFAM" id="SSF55729">
    <property type="entry name" value="Acyl-CoA N-acyltransferases (Nat)"/>
    <property type="match status" value="1"/>
</dbReference>
<protein>
    <submittedName>
        <fullName evidence="6">UPF0256 protein</fullName>
    </submittedName>
</protein>
<evidence type="ECO:0000259" key="5">
    <source>
        <dbReference type="PROSITE" id="PS51186"/>
    </source>
</evidence>
<dbReference type="PROSITE" id="PS51186">
    <property type="entry name" value="GNAT"/>
    <property type="match status" value="1"/>
</dbReference>
<dbReference type="Pfam" id="PF17668">
    <property type="entry name" value="Acetyltransf_17"/>
    <property type="match status" value="1"/>
</dbReference>
<dbReference type="Proteomes" id="UP000288351">
    <property type="component" value="Unassembled WGS sequence"/>
</dbReference>
<dbReference type="Gene3D" id="3.40.630.30">
    <property type="match status" value="2"/>
</dbReference>
<dbReference type="InterPro" id="IPR051554">
    <property type="entry name" value="Acetyltransferase_Eis"/>
</dbReference>
<evidence type="ECO:0000256" key="4">
    <source>
        <dbReference type="HAMAP-Rule" id="MF_01812"/>
    </source>
</evidence>
<evidence type="ECO:0000256" key="3">
    <source>
        <dbReference type="ARBA" id="ARBA00023315"/>
    </source>
</evidence>
<dbReference type="CDD" id="cd04301">
    <property type="entry name" value="NAT_SF"/>
    <property type="match status" value="1"/>
</dbReference>
<dbReference type="InterPro" id="IPR016181">
    <property type="entry name" value="Acyl_CoA_acyltransferase"/>
</dbReference>
<feature type="binding site" evidence="4">
    <location>
        <begin position="94"/>
        <end position="99"/>
    </location>
    <ligand>
        <name>acetyl-CoA</name>
        <dbReference type="ChEBI" id="CHEBI:57288"/>
    </ligand>
</feature>
<dbReference type="AlphaFoldDB" id="A0A401R9N1"/>
<feature type="domain" description="N-acetyltransferase" evidence="5">
    <location>
        <begin position="9"/>
        <end position="154"/>
    </location>
</feature>
<dbReference type="Pfam" id="PF13527">
    <property type="entry name" value="Acetyltransf_9"/>
    <property type="match status" value="1"/>
</dbReference>
<dbReference type="GO" id="GO:0034069">
    <property type="term" value="F:aminoglycoside N-acetyltransferase activity"/>
    <property type="evidence" value="ECO:0007669"/>
    <property type="project" value="TreeGrafter"/>
</dbReference>
<dbReference type="GO" id="GO:0030649">
    <property type="term" value="P:aminoglycoside antibiotic catabolic process"/>
    <property type="evidence" value="ECO:0007669"/>
    <property type="project" value="TreeGrafter"/>
</dbReference>
<dbReference type="Gene3D" id="3.30.1050.10">
    <property type="entry name" value="SCP2 sterol-binding domain"/>
    <property type="match status" value="1"/>
</dbReference>
<dbReference type="InterPro" id="IPR041380">
    <property type="entry name" value="Acetyltransf_17"/>
</dbReference>
<keyword evidence="2 4" id="KW-0808">Transferase</keyword>
<dbReference type="HAMAP" id="MF_01812">
    <property type="entry name" value="Eis"/>
    <property type="match status" value="1"/>
</dbReference>
<comment type="similarity">
    <text evidence="1 4">Belongs to the acetyltransferase Eis family.</text>
</comment>
<dbReference type="NCBIfam" id="NF002367">
    <property type="entry name" value="PRK01346.1-4"/>
    <property type="match status" value="1"/>
</dbReference>
<dbReference type="PANTHER" id="PTHR37817">
    <property type="entry name" value="N-ACETYLTRANSFERASE EIS"/>
    <property type="match status" value="1"/>
</dbReference>
<evidence type="ECO:0000313" key="6">
    <source>
        <dbReference type="EMBL" id="GCB94300.1"/>
    </source>
</evidence>
<evidence type="ECO:0000313" key="7">
    <source>
        <dbReference type="Proteomes" id="UP000288351"/>
    </source>
</evidence>
<reference evidence="6 7" key="1">
    <citation type="journal article" date="2019" name="Microbiol. Resour. Announc.">
        <title>Draft Genome Sequence of the Most Traditional epsilon-Poly-l-Lysine Producer, Streptomyces albulus NBRC14147.</title>
        <authorList>
            <person name="Yamanaka K."/>
            <person name="Hamano Y."/>
        </authorList>
    </citation>
    <scope>NUCLEOTIDE SEQUENCE [LARGE SCALE GENOMIC DNA]</scope>
    <source>
        <strain evidence="6 7">NBRC 14147</strain>
    </source>
</reference>
<dbReference type="PANTHER" id="PTHR37817:SF1">
    <property type="entry name" value="N-ACETYLTRANSFERASE EIS"/>
    <property type="match status" value="1"/>
</dbReference>
<comment type="caution">
    <text evidence="6">The sequence shown here is derived from an EMBL/GenBank/DDBJ whole genome shotgun (WGS) entry which is preliminary data.</text>
</comment>
<sequence>MTTSHRTDLTLRTIPDADLDQAVDLTALAFHLKLDGKGRAHQSEVLRNALRIGAYDDGTLAGMAAAHRLRIAVPGGKLPVAALDFVSVAATHRRRGALTGLLAELWRHCAAEGLPLACLWASESAIYGRFGFGAATEAYRLEIDSGRPLALRIAPDDRPLRLLDPADAPAVLGAFHEEQLTAGAGRFSRDAAWWRRHVLDLEDTDDDEDDYGPLRVVVLGAAGEHPGGYALYRTRGADGHAPGAVDVQELAAASAPAAAALWTYLAGIDLTSTVHASARPVDDPLLQFAADRDQVRVTRQEPCLWLRLVDVGAALTARSWAAPVDVVLDVRDAALPANDGRFRLSAGRPGTAASWTPTTDAADVALDVRELAACYLGGVPLRRLVQAGLARERTPGAVRSLDAALETERLPFTGEDY</sequence>
<dbReference type="RefSeq" id="WP_020929229.1">
    <property type="nucleotide sequence ID" value="NZ_BHXC01000007.1"/>
</dbReference>
<dbReference type="InterPro" id="IPR000182">
    <property type="entry name" value="GNAT_dom"/>
</dbReference>
<comment type="subunit">
    <text evidence="4">Homohexamer; trimer of dimers.</text>
</comment>
<dbReference type="InterPro" id="IPR025559">
    <property type="entry name" value="Eis_dom"/>
</dbReference>
<feature type="active site" description="Proton donor" evidence="4">
    <location>
        <position position="127"/>
    </location>
</feature>
<dbReference type="SUPFAM" id="SSF55718">
    <property type="entry name" value="SCP-like"/>
    <property type="match status" value="1"/>
</dbReference>
<accession>A0A401R9N1</accession>